<name>A0A7S3P2Y8_9STRA</name>
<accession>A0A7S3P2Y8</accession>
<sequence length="1146" mass="127997">MSNVDSDDSKKEGDAGIGLDMVRSLAPSSDNRADSMYDGASTTKGESTTGDDSLDASQEIGGRETARVTYLRVATLLVLFLAASAVSTVVFLITKQAQTDEFEAEFEGVAAKVLESFEEIVSEKLAALSSFSVSATAYARAQNKTFPFVTMNDYQQRAGSIREVVDCLLVYSIYAVTVEQRADWENYTQNEENNKWIADDLAYQVEEGINVGLQSPWVPFIYRFGPDLLPVPEDGPGPYAPIWQTSPLLPAFPNFNVRTFPPYERPVSTAIDTGKMTIGGILTAPPGDINTPYTEPGATSTILYALLLGAKLGRNVIYNGDPMAYVALPIYDNFDKDKRKAVGTVSAIMNWAVYFQGVVPPRSPPATIVLENPCDGPYTYQADNENVVFVGKGDLHKSKYDHLERRAQLNALLMDNQNRARRYNSMDLDELGCPYNIRVYPTQEMEDENDTAIPLITTLAVALTFAFTAAIFSLYNHLVETRQQLVLSQAKQSSELVSSFLPQEVQNRLLKDKYGSGGKHVSSISRLKSFLSEGNDTDSKPIADLFPFCTVLFADIAGFTAWSSTREPAQVFVLLQTVYQAFDALAKKHKVFKVETIGDCYVAVTGIPNEQKMHAIYMARFAADCLLKMNDLVKELERTLGPDTAELCLRMGLHSGPVTAGVLRGDRPRFQLFGDTVNTAARMESTGMRNRIHASHTTAAEIEKLGKGYWLTKREDAVVAKGKGVLETYWVEPSTIQSAVHTNVVETIPSKTDMATVDKQNRLVDWCVEILLDSLRQIQALRHGLFLNQTATDESLVYTVEEGRTCLDEVKEKIALPPYDAKAASILANASHREIEIDPEVVAQLRKFVAILCQAYRSNAFHNFEHACHVTMSVDKFLKRIVSPNMDGDIKSLHEYTHGLTSDPLLHMAIVLSAVIHDVDHYGISNVQLAKEEPQMSQAYRGQSVAEQNSLDLSWTVFMGPEFRLLRRAMFVDRSAMLRFRQVVVNIVLATDIFDKDLNALRKKRWDKAFSETGAVDNNLRATIVMEHIIQASDVSHTMQHWHIYRKWNARLFMEMTQAYHHGKMAKDPAEFWYQGELGFFDNYIIPLAKKLKECNVFGVSSDEVLNYALQNRREWEHRGQEVVQELVAKARLVHAPPEAALTASP</sequence>
<dbReference type="InterPro" id="IPR001054">
    <property type="entry name" value="A/G_cyclase"/>
</dbReference>
<dbReference type="SUPFAM" id="SSF109604">
    <property type="entry name" value="HD-domain/PDEase-like"/>
    <property type="match status" value="1"/>
</dbReference>
<keyword evidence="5 8" id="KW-0472">Membrane</keyword>
<evidence type="ECO:0000313" key="10">
    <source>
        <dbReference type="EMBL" id="CAE0408881.1"/>
    </source>
</evidence>
<dbReference type="PROSITE" id="PS50125">
    <property type="entry name" value="GUANYLATE_CYCLASE_2"/>
    <property type="match status" value="1"/>
</dbReference>
<keyword evidence="3" id="KW-0547">Nucleotide-binding</keyword>
<feature type="transmembrane region" description="Helical" evidence="8">
    <location>
        <begin position="73"/>
        <end position="93"/>
    </location>
</feature>
<keyword evidence="2 8" id="KW-0812">Transmembrane</keyword>
<evidence type="ECO:0000256" key="3">
    <source>
        <dbReference type="ARBA" id="ARBA00022741"/>
    </source>
</evidence>
<organism evidence="10">
    <name type="scientific">Amphora coffeiformis</name>
    <dbReference type="NCBI Taxonomy" id="265554"/>
    <lineage>
        <taxon>Eukaryota</taxon>
        <taxon>Sar</taxon>
        <taxon>Stramenopiles</taxon>
        <taxon>Ochrophyta</taxon>
        <taxon>Bacillariophyta</taxon>
        <taxon>Bacillariophyceae</taxon>
        <taxon>Bacillariophycidae</taxon>
        <taxon>Thalassiophysales</taxon>
        <taxon>Catenulaceae</taxon>
        <taxon>Amphora</taxon>
    </lineage>
</organism>
<dbReference type="GO" id="GO:0000166">
    <property type="term" value="F:nucleotide binding"/>
    <property type="evidence" value="ECO:0007669"/>
    <property type="project" value="UniProtKB-KW"/>
</dbReference>
<dbReference type="Pfam" id="PF00233">
    <property type="entry name" value="PDEase_I"/>
    <property type="match status" value="1"/>
</dbReference>
<dbReference type="Gene3D" id="3.30.70.1230">
    <property type="entry name" value="Nucleotide cyclase"/>
    <property type="match status" value="1"/>
</dbReference>
<dbReference type="AlphaFoldDB" id="A0A7S3P2Y8"/>
<protein>
    <recommendedName>
        <fullName evidence="9">Guanylate cyclase domain-containing protein</fullName>
    </recommendedName>
</protein>
<evidence type="ECO:0000256" key="5">
    <source>
        <dbReference type="ARBA" id="ARBA00023136"/>
    </source>
</evidence>
<feature type="domain" description="Guanylate cyclase" evidence="9">
    <location>
        <begin position="550"/>
        <end position="684"/>
    </location>
</feature>
<evidence type="ECO:0000259" key="9">
    <source>
        <dbReference type="PROSITE" id="PS50125"/>
    </source>
</evidence>
<comment type="subcellular location">
    <subcellularLocation>
        <location evidence="1">Membrane</location>
    </subcellularLocation>
</comment>
<evidence type="ECO:0000256" key="2">
    <source>
        <dbReference type="ARBA" id="ARBA00022692"/>
    </source>
</evidence>
<dbReference type="EMBL" id="HBIM01007740">
    <property type="protein sequence ID" value="CAE0408881.1"/>
    <property type="molecule type" value="Transcribed_RNA"/>
</dbReference>
<dbReference type="GO" id="GO:0004016">
    <property type="term" value="F:adenylate cyclase activity"/>
    <property type="evidence" value="ECO:0007669"/>
    <property type="project" value="TreeGrafter"/>
</dbReference>
<gene>
    <name evidence="10" type="ORF">ACOF00016_LOCUS6587</name>
</gene>
<dbReference type="InterPro" id="IPR029787">
    <property type="entry name" value="Nucleotide_cyclase"/>
</dbReference>
<dbReference type="GO" id="GO:0004114">
    <property type="term" value="F:3',5'-cyclic-nucleotide phosphodiesterase activity"/>
    <property type="evidence" value="ECO:0007669"/>
    <property type="project" value="InterPro"/>
</dbReference>
<evidence type="ECO:0000256" key="6">
    <source>
        <dbReference type="ARBA" id="ARBA00023239"/>
    </source>
</evidence>
<dbReference type="GO" id="GO:0004383">
    <property type="term" value="F:guanylate cyclase activity"/>
    <property type="evidence" value="ECO:0007669"/>
    <property type="project" value="TreeGrafter"/>
</dbReference>
<feature type="compositionally biased region" description="Polar residues" evidence="7">
    <location>
        <begin position="40"/>
        <end position="51"/>
    </location>
</feature>
<keyword evidence="4 8" id="KW-1133">Transmembrane helix</keyword>
<evidence type="ECO:0000256" key="1">
    <source>
        <dbReference type="ARBA" id="ARBA00004370"/>
    </source>
</evidence>
<dbReference type="GO" id="GO:0035556">
    <property type="term" value="P:intracellular signal transduction"/>
    <property type="evidence" value="ECO:0007669"/>
    <property type="project" value="InterPro"/>
</dbReference>
<dbReference type="InterPro" id="IPR050401">
    <property type="entry name" value="Cyclic_nucleotide_synthase"/>
</dbReference>
<proteinExistence type="predicted"/>
<dbReference type="InterPro" id="IPR002073">
    <property type="entry name" value="PDEase_catalytic_dom"/>
</dbReference>
<keyword evidence="6" id="KW-0456">Lyase</keyword>
<dbReference type="PANTHER" id="PTHR11920:SF335">
    <property type="entry name" value="GUANYLATE CYCLASE"/>
    <property type="match status" value="1"/>
</dbReference>
<dbReference type="GO" id="GO:0005886">
    <property type="term" value="C:plasma membrane"/>
    <property type="evidence" value="ECO:0007669"/>
    <property type="project" value="TreeGrafter"/>
</dbReference>
<dbReference type="Pfam" id="PF00211">
    <property type="entry name" value="Guanylate_cyc"/>
    <property type="match status" value="1"/>
</dbReference>
<dbReference type="CDD" id="cd07302">
    <property type="entry name" value="CHD"/>
    <property type="match status" value="1"/>
</dbReference>
<dbReference type="GO" id="GO:0001653">
    <property type="term" value="F:peptide receptor activity"/>
    <property type="evidence" value="ECO:0007669"/>
    <property type="project" value="TreeGrafter"/>
</dbReference>
<dbReference type="GO" id="GO:0007168">
    <property type="term" value="P:receptor guanylyl cyclase signaling pathway"/>
    <property type="evidence" value="ECO:0007669"/>
    <property type="project" value="TreeGrafter"/>
</dbReference>
<feature type="region of interest" description="Disordered" evidence="7">
    <location>
        <begin position="1"/>
        <end position="58"/>
    </location>
</feature>
<dbReference type="SUPFAM" id="SSF55073">
    <property type="entry name" value="Nucleotide cyclase"/>
    <property type="match status" value="1"/>
</dbReference>
<dbReference type="InterPro" id="IPR036971">
    <property type="entry name" value="PDEase_catalytic_dom_sf"/>
</dbReference>
<evidence type="ECO:0000256" key="7">
    <source>
        <dbReference type="SAM" id="MobiDB-lite"/>
    </source>
</evidence>
<dbReference type="SMART" id="SM00044">
    <property type="entry name" value="CYCc"/>
    <property type="match status" value="1"/>
</dbReference>
<dbReference type="Gene3D" id="1.10.1300.10">
    <property type="entry name" value="3'5'-cyclic nucleotide phosphodiesterase, catalytic domain"/>
    <property type="match status" value="1"/>
</dbReference>
<reference evidence="10" key="1">
    <citation type="submission" date="2021-01" db="EMBL/GenBank/DDBJ databases">
        <authorList>
            <person name="Corre E."/>
            <person name="Pelletier E."/>
            <person name="Niang G."/>
            <person name="Scheremetjew M."/>
            <person name="Finn R."/>
            <person name="Kale V."/>
            <person name="Holt S."/>
            <person name="Cochrane G."/>
            <person name="Meng A."/>
            <person name="Brown T."/>
            <person name="Cohen L."/>
        </authorList>
    </citation>
    <scope>NUCLEOTIDE SEQUENCE</scope>
    <source>
        <strain evidence="10">CCMP127</strain>
    </source>
</reference>
<evidence type="ECO:0000256" key="4">
    <source>
        <dbReference type="ARBA" id="ARBA00022989"/>
    </source>
</evidence>
<dbReference type="PANTHER" id="PTHR11920">
    <property type="entry name" value="GUANYLYL CYCLASE"/>
    <property type="match status" value="1"/>
</dbReference>
<evidence type="ECO:0000256" key="8">
    <source>
        <dbReference type="SAM" id="Phobius"/>
    </source>
</evidence>